<sequence length="64" mass="7091">MLLMFYVGLMCLLDVIFVIAKCIDKCREDSFFEGAAYLFIRLIVTAPVYSAAVYGSLFLGVGVL</sequence>
<feature type="transmembrane region" description="Helical" evidence="1">
    <location>
        <begin position="35"/>
        <end position="59"/>
    </location>
</feature>
<accession>A0AAU8AUX5</accession>
<feature type="transmembrane region" description="Helical" evidence="1">
    <location>
        <begin position="6"/>
        <end position="23"/>
    </location>
</feature>
<keyword evidence="1" id="KW-0472">Membrane</keyword>
<protein>
    <submittedName>
        <fullName evidence="2">Uncharacterized protein</fullName>
    </submittedName>
</protein>
<evidence type="ECO:0000313" key="2">
    <source>
        <dbReference type="EMBL" id="XCD03737.1"/>
    </source>
</evidence>
<dbReference type="EMBL" id="PP511380">
    <property type="protein sequence ID" value="XCD03737.1"/>
    <property type="molecule type" value="Genomic_DNA"/>
</dbReference>
<reference evidence="2" key="1">
    <citation type="submission" date="2024-03" db="EMBL/GenBank/DDBJ databases">
        <title>Diverse circular DNA viruses in blood, oral, and fecal samples of captive lemurs.</title>
        <authorList>
            <person name="Paietta E.N."/>
            <person name="Kraberger S."/>
            <person name="Lund M.C."/>
            <person name="Custer J.M."/>
            <person name="Vargas K.M."/>
            <person name="Ehmke E.E."/>
            <person name="Yoder A.D."/>
            <person name="Varsani A."/>
        </authorList>
    </citation>
    <scope>NUCLEOTIDE SEQUENCE</scope>
    <source>
        <strain evidence="2">Duke_21_2</strain>
        <strain evidence="3">Duke_25FS_5</strain>
    </source>
</reference>
<evidence type="ECO:0000256" key="1">
    <source>
        <dbReference type="SAM" id="Phobius"/>
    </source>
</evidence>
<proteinExistence type="predicted"/>
<name>A0AAU8AUX5_9CAUD</name>
<evidence type="ECO:0000313" key="3">
    <source>
        <dbReference type="EMBL" id="XCD06178.1"/>
    </source>
</evidence>
<keyword evidence="1" id="KW-0812">Transmembrane</keyword>
<dbReference type="EMBL" id="PP511642">
    <property type="protein sequence ID" value="XCD06178.1"/>
    <property type="molecule type" value="Genomic_DNA"/>
</dbReference>
<keyword evidence="1" id="KW-1133">Transmembrane helix</keyword>
<organism evidence="2">
    <name type="scientific">Dulem virus 29</name>
    <dbReference type="NCBI Taxonomy" id="3145747"/>
    <lineage>
        <taxon>Viruses</taxon>
        <taxon>Duplodnaviria</taxon>
        <taxon>Heunggongvirae</taxon>
        <taxon>Uroviricota</taxon>
        <taxon>Caudoviricetes</taxon>
    </lineage>
</organism>